<dbReference type="EMBL" id="CM040479">
    <property type="protein sequence ID" value="MCI4393573.1"/>
    <property type="molecule type" value="Genomic_DNA"/>
</dbReference>
<evidence type="ECO:0000313" key="2">
    <source>
        <dbReference type="Proteomes" id="UP000829447"/>
    </source>
</evidence>
<organism evidence="1 2">
    <name type="scientific">Pangasianodon gigas</name>
    <name type="common">Mekong giant catfish</name>
    <name type="synonym">Pangasius gigas</name>
    <dbReference type="NCBI Taxonomy" id="30993"/>
    <lineage>
        <taxon>Eukaryota</taxon>
        <taxon>Metazoa</taxon>
        <taxon>Chordata</taxon>
        <taxon>Craniata</taxon>
        <taxon>Vertebrata</taxon>
        <taxon>Euteleostomi</taxon>
        <taxon>Actinopterygii</taxon>
        <taxon>Neopterygii</taxon>
        <taxon>Teleostei</taxon>
        <taxon>Ostariophysi</taxon>
        <taxon>Siluriformes</taxon>
        <taxon>Pangasiidae</taxon>
        <taxon>Pangasianodon</taxon>
    </lineage>
</organism>
<comment type="caution">
    <text evidence="1">The sequence shown here is derived from an EMBL/GenBank/DDBJ whole genome shotgun (WGS) entry which is preliminary data.</text>
</comment>
<accession>A0ACC5XR32</accession>
<protein>
    <submittedName>
        <fullName evidence="1">Uncharacterized protein</fullName>
    </submittedName>
</protein>
<reference evidence="1 2" key="1">
    <citation type="journal article" date="2022" name="bioRxiv">
        <title>An ancient truncated duplication of the anti-Mullerian hormone receptor type 2 gene is a potential conserved master sex determinant in the Pangasiidae catfish family.</title>
        <authorList>
            <person name="Wen M."/>
            <person name="Pan Q."/>
            <person name="Jouanno E."/>
            <person name="Montfort J."/>
            <person name="Zahm M."/>
            <person name="Cabau C."/>
            <person name="Klopp C."/>
            <person name="Iampietro C."/>
            <person name="Roques C."/>
            <person name="Bouchez O."/>
            <person name="Castinel A."/>
            <person name="Donnadieu C."/>
            <person name="Parrinello H."/>
            <person name="Poncet C."/>
            <person name="Belmonte E."/>
            <person name="Gautier V."/>
            <person name="Avarre J.-C."/>
            <person name="Dugue R."/>
            <person name="Gustiano R."/>
            <person name="Ha T.T.T."/>
            <person name="Campet M."/>
            <person name="Sriphairoj K."/>
            <person name="Ribolli J."/>
            <person name="de Almeida F.L."/>
            <person name="Desvignes T."/>
            <person name="Postlethwait J.H."/>
            <person name="Bucao C.F."/>
            <person name="Robinson-Rechavi M."/>
            <person name="Bobe J."/>
            <person name="Herpin A."/>
            <person name="Guiguen Y."/>
        </authorList>
    </citation>
    <scope>NUCLEOTIDE SEQUENCE [LARGE SCALE GENOMIC DNA]</scope>
    <source>
        <strain evidence="1">YG-Dec2019</strain>
    </source>
</reference>
<sequence length="98" mass="12056">MCTYFWFGTCGIRGVVKHQLWMERRRVEPRERHEPAREKGTELTEVAHNTHAHPYMWWMERLGHFGHWELTEMRWMERLEPHVNTSAENLSEYGRYQI</sequence>
<dbReference type="Proteomes" id="UP000829447">
    <property type="component" value="Linkage Group LG26"/>
</dbReference>
<proteinExistence type="predicted"/>
<gene>
    <name evidence="1" type="ORF">PGIGA_G00159050</name>
</gene>
<name>A0ACC5XR32_PANGG</name>
<keyword evidence="2" id="KW-1185">Reference proteome</keyword>
<evidence type="ECO:0000313" key="1">
    <source>
        <dbReference type="EMBL" id="MCI4393573.1"/>
    </source>
</evidence>